<keyword evidence="2" id="KW-0521">NADP</keyword>
<dbReference type="PANTHER" id="PTHR42808">
    <property type="entry name" value="HYDROXYSTEROID DEHYDROGENASE-LIKE PROTEIN 2"/>
    <property type="match status" value="1"/>
</dbReference>
<evidence type="ECO:0000313" key="5">
    <source>
        <dbReference type="EMBL" id="MBA4543564.1"/>
    </source>
</evidence>
<evidence type="ECO:0000256" key="2">
    <source>
        <dbReference type="ARBA" id="ARBA00022857"/>
    </source>
</evidence>
<dbReference type="InterPro" id="IPR036527">
    <property type="entry name" value="SCP2_sterol-bd_dom_sf"/>
</dbReference>
<comment type="caution">
    <text evidence="5">The sequence shown here is derived from an EMBL/GenBank/DDBJ whole genome shotgun (WGS) entry which is preliminary data.</text>
</comment>
<sequence>MTKAISVDEIFQLVEKALKDNPKPVQDLNVVYQFDLSGDDGGTYQLHLNNGTAKVEKGASAKADCILQMSVDNFKELLLGNLSGTAAFMTGKLKVKGNIGLALKLENILRQYDPSQYLS</sequence>
<protein>
    <submittedName>
        <fullName evidence="5">SCP2 sterol-binding domain-containing protein</fullName>
    </submittedName>
</protein>
<name>A0A7W1XBJ3_9BACL</name>
<dbReference type="EMBL" id="JACEIP010000018">
    <property type="protein sequence ID" value="MBA4543564.1"/>
    <property type="molecule type" value="Genomic_DNA"/>
</dbReference>
<dbReference type="AlphaFoldDB" id="A0A7W1XBJ3"/>
<keyword evidence="3" id="KW-0560">Oxidoreductase</keyword>
<dbReference type="InterPro" id="IPR003033">
    <property type="entry name" value="SCP2_sterol-bd_dom"/>
</dbReference>
<proteinExistence type="inferred from homology"/>
<dbReference type="OrthoDB" id="9804656at2"/>
<gene>
    <name evidence="5" type="ORF">H1164_11735</name>
</gene>
<evidence type="ECO:0000259" key="4">
    <source>
        <dbReference type="Pfam" id="PF02036"/>
    </source>
</evidence>
<dbReference type="InterPro" id="IPR051935">
    <property type="entry name" value="HSDL2"/>
</dbReference>
<dbReference type="SUPFAM" id="SSF55718">
    <property type="entry name" value="SCP-like"/>
    <property type="match status" value="1"/>
</dbReference>
<dbReference type="Gene3D" id="3.30.1050.10">
    <property type="entry name" value="SCP2 sterol-binding domain"/>
    <property type="match status" value="1"/>
</dbReference>
<keyword evidence="6" id="KW-1185">Reference proteome</keyword>
<feature type="domain" description="SCP2" evidence="4">
    <location>
        <begin position="16"/>
        <end position="110"/>
    </location>
</feature>
<organism evidence="5 6">
    <name type="scientific">Thermoactinomyces daqus</name>
    <dbReference type="NCBI Taxonomy" id="1329516"/>
    <lineage>
        <taxon>Bacteria</taxon>
        <taxon>Bacillati</taxon>
        <taxon>Bacillota</taxon>
        <taxon>Bacilli</taxon>
        <taxon>Bacillales</taxon>
        <taxon>Thermoactinomycetaceae</taxon>
        <taxon>Thermoactinomyces</taxon>
    </lineage>
</organism>
<dbReference type="PANTHER" id="PTHR42808:SF3">
    <property type="entry name" value="HYDROXYSTEROID DEHYDROGENASE-LIKE PROTEIN 2"/>
    <property type="match status" value="1"/>
</dbReference>
<comment type="similarity">
    <text evidence="1">Belongs to the short-chain dehydrogenases/reductases (SDR) family.</text>
</comment>
<evidence type="ECO:0000313" key="6">
    <source>
        <dbReference type="Proteomes" id="UP000530514"/>
    </source>
</evidence>
<evidence type="ECO:0000256" key="1">
    <source>
        <dbReference type="ARBA" id="ARBA00006484"/>
    </source>
</evidence>
<accession>A0A7W1XBJ3</accession>
<evidence type="ECO:0000256" key="3">
    <source>
        <dbReference type="ARBA" id="ARBA00023002"/>
    </source>
</evidence>
<reference evidence="5 6" key="1">
    <citation type="submission" date="2020-07" db="EMBL/GenBank/DDBJ databases">
        <authorList>
            <person name="Feng H."/>
        </authorList>
    </citation>
    <scope>NUCLEOTIDE SEQUENCE [LARGE SCALE GENOMIC DNA]</scope>
    <source>
        <strain evidence="6">s-11</strain>
    </source>
</reference>
<dbReference type="RefSeq" id="WP_033101537.1">
    <property type="nucleotide sequence ID" value="NZ_JACEIP010000018.1"/>
</dbReference>
<dbReference type="GO" id="GO:0016491">
    <property type="term" value="F:oxidoreductase activity"/>
    <property type="evidence" value="ECO:0007669"/>
    <property type="project" value="UniProtKB-KW"/>
</dbReference>
<dbReference type="Pfam" id="PF02036">
    <property type="entry name" value="SCP2"/>
    <property type="match status" value="1"/>
</dbReference>
<dbReference type="Proteomes" id="UP000530514">
    <property type="component" value="Unassembled WGS sequence"/>
</dbReference>